<organism evidence="8">
    <name type="scientific">Candidatus Heimdallarchaeum endolithica</name>
    <dbReference type="NCBI Taxonomy" id="2876572"/>
    <lineage>
        <taxon>Archaea</taxon>
        <taxon>Promethearchaeati</taxon>
        <taxon>Candidatus Heimdallarchaeota</taxon>
        <taxon>Candidatus Heimdallarchaeia (ex Rinke et al. 2021) (nom. nud.)</taxon>
        <taxon>Candidatus Heimdallarchaeales</taxon>
        <taxon>Candidatus Heimdallarchaeaceae</taxon>
        <taxon>Candidatus Heimdallarchaeum</taxon>
    </lineage>
</organism>
<keyword evidence="4 7" id="KW-0812">Transmembrane</keyword>
<evidence type="ECO:0000256" key="5">
    <source>
        <dbReference type="ARBA" id="ARBA00022989"/>
    </source>
</evidence>
<keyword evidence="2" id="KW-1003">Cell membrane</keyword>
<keyword evidence="6 7" id="KW-0472">Membrane</keyword>
<evidence type="ECO:0000256" key="3">
    <source>
        <dbReference type="ARBA" id="ARBA00022679"/>
    </source>
</evidence>
<dbReference type="Pfam" id="PF09594">
    <property type="entry name" value="GT87"/>
    <property type="match status" value="1"/>
</dbReference>
<feature type="transmembrane region" description="Helical" evidence="7">
    <location>
        <begin position="9"/>
        <end position="32"/>
    </location>
</feature>
<protein>
    <submittedName>
        <fullName evidence="8">Glycosyltransferase 87 family protein</fullName>
    </submittedName>
</protein>
<dbReference type="GO" id="GO:0005886">
    <property type="term" value="C:plasma membrane"/>
    <property type="evidence" value="ECO:0007669"/>
    <property type="project" value="UniProtKB-SubCell"/>
</dbReference>
<evidence type="ECO:0000256" key="2">
    <source>
        <dbReference type="ARBA" id="ARBA00022475"/>
    </source>
</evidence>
<evidence type="ECO:0000256" key="6">
    <source>
        <dbReference type="ARBA" id="ARBA00023136"/>
    </source>
</evidence>
<feature type="transmembrane region" description="Helical" evidence="7">
    <location>
        <begin position="352"/>
        <end position="373"/>
    </location>
</feature>
<sequence length="387" mass="44808">MRLKKETKLLLILSSTYLFLNSVFILYCIFINPNYVTEVPDQGNFVTRGSGILSGLLPYRDFYTNAAPLSPYVWSIIVLISSLLVVKFDFVVRFFFALCLILSSLILFKIQKKKNNPKAFIMALVYGLNPFFLYLNVIWGGDECILPLLILIPIFLFEKDKPILGTITIALGAGIKYYPILLAPLIWVYFENWKKRTIGISLFVLLVGLIYIPFYFLAPEEFLFQFKDPVQETHGGNQGILSVIQAFFSLNLEKFNLYFKITTALILLICGVFFLFRRKNNYMDAFPFLLIFLIFYPKFQISYVVLLFPFIIEYIFIARKIIVNTVFYTLSLIYGDSANSLIEGNYSNLTMILYWGIVLVFYMLAVSLLAVYFSTTKRMYSEQETKT</sequence>
<evidence type="ECO:0000256" key="4">
    <source>
        <dbReference type="ARBA" id="ARBA00022692"/>
    </source>
</evidence>
<dbReference type="Proteomes" id="UP001200513">
    <property type="component" value="Chromosome"/>
</dbReference>
<dbReference type="GO" id="GO:0016758">
    <property type="term" value="F:hexosyltransferase activity"/>
    <property type="evidence" value="ECO:0007669"/>
    <property type="project" value="InterPro"/>
</dbReference>
<keyword evidence="5 7" id="KW-1133">Transmembrane helix</keyword>
<evidence type="ECO:0000256" key="7">
    <source>
        <dbReference type="SAM" id="Phobius"/>
    </source>
</evidence>
<keyword evidence="3" id="KW-0808">Transferase</keyword>
<comment type="subcellular location">
    <subcellularLocation>
        <location evidence="1">Cell membrane</location>
        <topology evidence="1">Multi-pass membrane protein</topology>
    </subcellularLocation>
</comment>
<feature type="transmembrane region" description="Helical" evidence="7">
    <location>
        <begin position="90"/>
        <end position="110"/>
    </location>
</feature>
<gene>
    <name evidence="8" type="ORF">K9W46_04415</name>
</gene>
<dbReference type="InterPro" id="IPR018584">
    <property type="entry name" value="GT87"/>
</dbReference>
<feature type="transmembrane region" description="Helical" evidence="7">
    <location>
        <begin position="257"/>
        <end position="276"/>
    </location>
</feature>
<name>A0A9Y1FQF7_9ARCH</name>
<dbReference type="EMBL" id="CP084167">
    <property type="protein sequence ID" value="UJG44428.1"/>
    <property type="molecule type" value="Genomic_DNA"/>
</dbReference>
<proteinExistence type="predicted"/>
<dbReference type="AlphaFoldDB" id="A0A9Y1FQF7"/>
<evidence type="ECO:0000313" key="8">
    <source>
        <dbReference type="EMBL" id="UJG44428.1"/>
    </source>
</evidence>
<accession>A0A9Y1FQF7</accession>
<feature type="transmembrane region" description="Helical" evidence="7">
    <location>
        <begin position="288"/>
        <end position="312"/>
    </location>
</feature>
<feature type="transmembrane region" description="Helical" evidence="7">
    <location>
        <begin position="197"/>
        <end position="218"/>
    </location>
</feature>
<reference evidence="8" key="1">
    <citation type="journal article" date="2022" name="Nat. Microbiol.">
        <title>Unique mobile elements and scalable gene flow at the prokaryote-eukaryote boundary revealed by circularized Asgard archaea genomes.</title>
        <authorList>
            <person name="Wu F."/>
            <person name="Speth D.R."/>
            <person name="Philosof A."/>
            <person name="Cremiere A."/>
            <person name="Narayanan A."/>
            <person name="Barco R.A."/>
            <person name="Connon S.A."/>
            <person name="Amend J.P."/>
            <person name="Antoshechkin I.A."/>
            <person name="Orphan V.J."/>
        </authorList>
    </citation>
    <scope>NUCLEOTIDE SEQUENCE</scope>
    <source>
        <strain evidence="8">PR6</strain>
    </source>
</reference>
<feature type="transmembrane region" description="Helical" evidence="7">
    <location>
        <begin position="163"/>
        <end position="190"/>
    </location>
</feature>
<evidence type="ECO:0000256" key="1">
    <source>
        <dbReference type="ARBA" id="ARBA00004651"/>
    </source>
</evidence>